<dbReference type="PROSITE" id="PS00073">
    <property type="entry name" value="ACYL_COA_DH_2"/>
    <property type="match status" value="1"/>
</dbReference>
<evidence type="ECO:0000256" key="4">
    <source>
        <dbReference type="ARBA" id="ARBA00009347"/>
    </source>
</evidence>
<dbReference type="InterPro" id="IPR037069">
    <property type="entry name" value="AcylCoA_DH/ox_N_sf"/>
</dbReference>
<dbReference type="SUPFAM" id="SSF47203">
    <property type="entry name" value="Acyl-CoA dehydrogenase C-terminal domain-like"/>
    <property type="match status" value="1"/>
</dbReference>
<keyword evidence="11" id="KW-0496">Mitochondrion</keyword>
<dbReference type="Gene3D" id="2.40.110.10">
    <property type="entry name" value="Butyryl-CoA Dehydrogenase, subunit A, domain 2"/>
    <property type="match status" value="1"/>
</dbReference>
<feature type="binding site" evidence="14">
    <location>
        <position position="190"/>
    </location>
    <ligand>
        <name>substrate</name>
    </ligand>
</feature>
<dbReference type="EC" id="1.3.8.4" evidence="5"/>
<organism evidence="20 21">
    <name type="scientific">Klebsormidium nitens</name>
    <name type="common">Green alga</name>
    <name type="synonym">Ulothrix nitens</name>
    <dbReference type="NCBI Taxonomy" id="105231"/>
    <lineage>
        <taxon>Eukaryota</taxon>
        <taxon>Viridiplantae</taxon>
        <taxon>Streptophyta</taxon>
        <taxon>Klebsormidiophyceae</taxon>
        <taxon>Klebsormidiales</taxon>
        <taxon>Klebsormidiaceae</taxon>
        <taxon>Klebsormidium</taxon>
    </lineage>
</organism>
<accession>A0A1Y1IFD7</accession>
<keyword evidence="21" id="KW-1185">Reference proteome</keyword>
<feature type="binding site" evidence="15">
    <location>
        <begin position="214"/>
        <end position="216"/>
    </location>
    <ligand>
        <name>FAD</name>
        <dbReference type="ChEBI" id="CHEBI:57692"/>
    </ligand>
</feature>
<dbReference type="GO" id="GO:0005739">
    <property type="term" value="C:mitochondrion"/>
    <property type="evidence" value="ECO:0000318"/>
    <property type="project" value="GO_Central"/>
</dbReference>
<evidence type="ECO:0000256" key="3">
    <source>
        <dbReference type="ARBA" id="ARBA00004898"/>
    </source>
</evidence>
<gene>
    <name evidence="20" type="ORF">KFL_003130070</name>
</gene>
<comment type="subcellular location">
    <subcellularLocation>
        <location evidence="2">Mitochondrion</location>
    </subcellularLocation>
</comment>
<evidence type="ECO:0000256" key="16">
    <source>
        <dbReference type="RuleBase" id="RU362125"/>
    </source>
</evidence>
<dbReference type="FunFam" id="1.10.540.10:FF:000007">
    <property type="entry name" value="Isovaleryl-CoA dehydrogenase, mitochondrial"/>
    <property type="match status" value="1"/>
</dbReference>
<dbReference type="InterPro" id="IPR013786">
    <property type="entry name" value="AcylCoA_DH/ox_N"/>
</dbReference>
<feature type="domain" description="Acyl-CoA dehydrogenase/oxidase C-terminal" evidence="17">
    <location>
        <begin position="287"/>
        <end position="435"/>
    </location>
</feature>
<dbReference type="Pfam" id="PF00441">
    <property type="entry name" value="Acyl-CoA_dh_1"/>
    <property type="match status" value="1"/>
</dbReference>
<feature type="binding site" evidence="14">
    <location>
        <begin position="298"/>
        <end position="301"/>
    </location>
    <ligand>
        <name>substrate</name>
    </ligand>
</feature>
<dbReference type="Gene3D" id="1.20.140.10">
    <property type="entry name" value="Butyryl-CoA Dehydrogenase, subunit A, domain 3"/>
    <property type="match status" value="1"/>
</dbReference>
<evidence type="ECO:0000313" key="20">
    <source>
        <dbReference type="EMBL" id="GAQ86818.1"/>
    </source>
</evidence>
<dbReference type="Proteomes" id="UP000054558">
    <property type="component" value="Unassembled WGS sequence"/>
</dbReference>
<dbReference type="Gene3D" id="1.10.540.10">
    <property type="entry name" value="Acyl-CoA dehydrogenase/oxidase, N-terminal domain"/>
    <property type="match status" value="1"/>
</dbReference>
<evidence type="ECO:0000259" key="17">
    <source>
        <dbReference type="Pfam" id="PF00441"/>
    </source>
</evidence>
<feature type="binding site" evidence="14">
    <location>
        <begin position="421"/>
        <end position="422"/>
    </location>
    <ligand>
        <name>substrate</name>
    </ligand>
</feature>
<dbReference type="EMBL" id="DF237262">
    <property type="protein sequence ID" value="GAQ86818.1"/>
    <property type="molecule type" value="Genomic_DNA"/>
</dbReference>
<dbReference type="GO" id="GO:0050660">
    <property type="term" value="F:flavin adenine dinucleotide binding"/>
    <property type="evidence" value="ECO:0007669"/>
    <property type="project" value="InterPro"/>
</dbReference>
<comment type="similarity">
    <text evidence="4 16">Belongs to the acyl-CoA dehydrogenase family.</text>
</comment>
<feature type="binding site" evidence="15">
    <location>
        <begin position="394"/>
        <end position="398"/>
    </location>
    <ligand>
        <name>FAD</name>
        <dbReference type="ChEBI" id="CHEBI:57692"/>
    </ligand>
</feature>
<dbReference type="PANTHER" id="PTHR43884">
    <property type="entry name" value="ACYL-COA DEHYDROGENASE"/>
    <property type="match status" value="1"/>
</dbReference>
<reference evidence="20 21" key="1">
    <citation type="journal article" date="2014" name="Nat. Commun.">
        <title>Klebsormidium flaccidum genome reveals primary factors for plant terrestrial adaptation.</title>
        <authorList>
            <person name="Hori K."/>
            <person name="Maruyama F."/>
            <person name="Fujisawa T."/>
            <person name="Togashi T."/>
            <person name="Yamamoto N."/>
            <person name="Seo M."/>
            <person name="Sato S."/>
            <person name="Yamada T."/>
            <person name="Mori H."/>
            <person name="Tajima N."/>
            <person name="Moriyama T."/>
            <person name="Ikeuchi M."/>
            <person name="Watanabe M."/>
            <person name="Wada H."/>
            <person name="Kobayashi K."/>
            <person name="Saito M."/>
            <person name="Masuda T."/>
            <person name="Sasaki-Sekimoto Y."/>
            <person name="Mashiguchi K."/>
            <person name="Awai K."/>
            <person name="Shimojima M."/>
            <person name="Masuda S."/>
            <person name="Iwai M."/>
            <person name="Nobusawa T."/>
            <person name="Narise T."/>
            <person name="Kondo S."/>
            <person name="Saito H."/>
            <person name="Sato R."/>
            <person name="Murakawa M."/>
            <person name="Ihara Y."/>
            <person name="Oshima-Yamada Y."/>
            <person name="Ohtaka K."/>
            <person name="Satoh M."/>
            <person name="Sonobe K."/>
            <person name="Ishii M."/>
            <person name="Ohtani R."/>
            <person name="Kanamori-Sato M."/>
            <person name="Honoki R."/>
            <person name="Miyazaki D."/>
            <person name="Mochizuki H."/>
            <person name="Umetsu J."/>
            <person name="Higashi K."/>
            <person name="Shibata D."/>
            <person name="Kamiya Y."/>
            <person name="Sato N."/>
            <person name="Nakamura Y."/>
            <person name="Tabata S."/>
            <person name="Ida S."/>
            <person name="Kurokawa K."/>
            <person name="Ohta H."/>
        </authorList>
    </citation>
    <scope>NUCLEOTIDE SEQUENCE [LARGE SCALE GENOMIC DNA]</scope>
    <source>
        <strain evidence="20 21">NIES-2285</strain>
    </source>
</reference>
<dbReference type="InterPro" id="IPR034183">
    <property type="entry name" value="IVD"/>
</dbReference>
<feature type="binding site" evidence="15">
    <location>
        <begin position="181"/>
        <end position="190"/>
    </location>
    <ligand>
        <name>FAD</name>
        <dbReference type="ChEBI" id="CHEBI:57692"/>
    </ligand>
</feature>
<evidence type="ECO:0000256" key="6">
    <source>
        <dbReference type="ARBA" id="ARBA00018258"/>
    </source>
</evidence>
<feature type="binding site" evidence="15">
    <location>
        <position position="337"/>
    </location>
    <ligand>
        <name>FAD</name>
        <dbReference type="ChEBI" id="CHEBI:57692"/>
    </ligand>
</feature>
<keyword evidence="8 15" id="KW-0274">FAD</keyword>
<dbReference type="InterPro" id="IPR006091">
    <property type="entry name" value="Acyl-CoA_Oxase/DH_mid-dom"/>
</dbReference>
<dbReference type="InterPro" id="IPR009075">
    <property type="entry name" value="AcylCo_DH/oxidase_C"/>
</dbReference>
<dbReference type="InterPro" id="IPR006089">
    <property type="entry name" value="Acyl-CoA_DH_CS"/>
</dbReference>
<dbReference type="InterPro" id="IPR009100">
    <property type="entry name" value="AcylCoA_DH/oxidase_NM_dom_sf"/>
</dbReference>
<evidence type="ECO:0000256" key="15">
    <source>
        <dbReference type="PIRSR" id="PIRSR634183-3"/>
    </source>
</evidence>
<dbReference type="Pfam" id="PF02770">
    <property type="entry name" value="Acyl-CoA_dh_M"/>
    <property type="match status" value="1"/>
</dbReference>
<dbReference type="AlphaFoldDB" id="A0A1Y1IFD7"/>
<sequence>MKSCIHLLARGAFALHSGCGSSRPGFRAPCLRAGYDQSWLGAALAWSGIKAHCYSTGAGLLDDTSMQFKESVRKFAQENIAPLAAQIDHNNSFPKDVNLWRKMGEFDLHGITVPEEYGGMGLGYLEHCIAMEELSRASGSVALSYGAHSNLCINQIVRNGNEEQKQKYLPKLVKGEHVGALAMSEPNSGSDVVSMRCRADKTDGGYVLNGNKMWCTNGPVANTLVVYAKTDTAKGPHGITAFIIEKGMQGFRTAQKLDKLGMRGSDTCELVFEDCFVPTSNVLGEEGRGVYVMMSGLDLERLVLAGGPVGLMQACLDTVLPYVHSREQFGKPIGEFQLMQGKLADMYTTLQASRAFVYSVAKACDEGKVDRKDCAAVILYSAENATQVALQAIQALGGNGYVNEYPTGRLLRDAKLYEIGAGTSEIRRMLIGRELFKESS</sequence>
<evidence type="ECO:0000256" key="7">
    <source>
        <dbReference type="ARBA" id="ARBA00022630"/>
    </source>
</evidence>
<dbReference type="SUPFAM" id="SSF56645">
    <property type="entry name" value="Acyl-CoA dehydrogenase NM domain-like"/>
    <property type="match status" value="1"/>
</dbReference>
<keyword evidence="9" id="KW-0809">Transit peptide</keyword>
<dbReference type="PIRSF" id="PIRSF016578">
    <property type="entry name" value="HsaA"/>
    <property type="match status" value="1"/>
</dbReference>
<evidence type="ECO:0000256" key="12">
    <source>
        <dbReference type="ARBA" id="ARBA00052875"/>
    </source>
</evidence>
<keyword evidence="10 16" id="KW-0560">Oxidoreductase</keyword>
<dbReference type="OMA" id="CFITNSG"/>
<evidence type="ECO:0000259" key="19">
    <source>
        <dbReference type="Pfam" id="PF02771"/>
    </source>
</evidence>
<evidence type="ECO:0000259" key="18">
    <source>
        <dbReference type="Pfam" id="PF02770"/>
    </source>
</evidence>
<dbReference type="STRING" id="105231.A0A1Y1IFD7"/>
<protein>
    <recommendedName>
        <fullName evidence="6">Isovaleryl-CoA dehydrogenase, mitochondrial</fullName>
        <ecNumber evidence="5">1.3.8.4</ecNumber>
    </recommendedName>
</protein>
<evidence type="ECO:0000256" key="9">
    <source>
        <dbReference type="ARBA" id="ARBA00022946"/>
    </source>
</evidence>
<evidence type="ECO:0000256" key="1">
    <source>
        <dbReference type="ARBA" id="ARBA00001974"/>
    </source>
</evidence>
<dbReference type="InterPro" id="IPR036250">
    <property type="entry name" value="AcylCo_DH-like_C"/>
</dbReference>
<dbReference type="Pfam" id="PF02771">
    <property type="entry name" value="Acyl-CoA_dh_N"/>
    <property type="match status" value="1"/>
</dbReference>
<dbReference type="FunFam" id="1.20.140.10:FF:000003">
    <property type="entry name" value="isovaleryl-CoA dehydrogenase, mitochondrial"/>
    <property type="match status" value="1"/>
</dbReference>
<feature type="domain" description="Acyl-CoA oxidase/dehydrogenase middle" evidence="18">
    <location>
        <begin position="180"/>
        <end position="275"/>
    </location>
</feature>
<name>A0A1Y1IFD7_KLENI</name>
<evidence type="ECO:0000256" key="2">
    <source>
        <dbReference type="ARBA" id="ARBA00004173"/>
    </source>
</evidence>
<evidence type="ECO:0000256" key="11">
    <source>
        <dbReference type="ARBA" id="ARBA00023128"/>
    </source>
</evidence>
<dbReference type="OrthoDB" id="9988775at2759"/>
<evidence type="ECO:0000256" key="14">
    <source>
        <dbReference type="PIRSR" id="PIRSR634183-2"/>
    </source>
</evidence>
<evidence type="ECO:0000256" key="13">
    <source>
        <dbReference type="PIRSR" id="PIRSR634183-1"/>
    </source>
</evidence>
<evidence type="ECO:0000313" key="21">
    <source>
        <dbReference type="Proteomes" id="UP000054558"/>
    </source>
</evidence>
<comment type="cofactor">
    <cofactor evidence="1 15 16">
        <name>FAD</name>
        <dbReference type="ChEBI" id="CHEBI:57692"/>
    </cofactor>
</comment>
<feature type="domain" description="Acyl-CoA dehydrogenase/oxidase N-terminal" evidence="19">
    <location>
        <begin position="65"/>
        <end position="176"/>
    </location>
</feature>
<evidence type="ECO:0000256" key="5">
    <source>
        <dbReference type="ARBA" id="ARBA00012044"/>
    </source>
</evidence>
<feature type="binding site" evidence="15">
    <location>
        <position position="326"/>
    </location>
    <ligand>
        <name>FAD</name>
        <dbReference type="ChEBI" id="CHEBI:57692"/>
    </ligand>
</feature>
<evidence type="ECO:0000256" key="10">
    <source>
        <dbReference type="ARBA" id="ARBA00023002"/>
    </source>
</evidence>
<keyword evidence="7 16" id="KW-0285">Flavoprotein</keyword>
<dbReference type="PROSITE" id="PS00072">
    <property type="entry name" value="ACYL_COA_DH_1"/>
    <property type="match status" value="1"/>
</dbReference>
<dbReference type="PANTHER" id="PTHR43884:SF12">
    <property type="entry name" value="ISOVALERYL-COA DEHYDROGENASE, MITOCHONDRIAL-RELATED"/>
    <property type="match status" value="1"/>
</dbReference>
<feature type="active site" description="Proton acceptor" evidence="13">
    <location>
        <position position="300"/>
    </location>
</feature>
<evidence type="ECO:0000256" key="8">
    <source>
        <dbReference type="ARBA" id="ARBA00022827"/>
    </source>
</evidence>
<feature type="binding site" evidence="15">
    <location>
        <begin position="423"/>
        <end position="425"/>
    </location>
    <ligand>
        <name>FAD</name>
        <dbReference type="ChEBI" id="CHEBI:57692"/>
    </ligand>
</feature>
<comment type="pathway">
    <text evidence="3">Amino-acid degradation; L-leucine degradation; (S)-3-hydroxy-3-methylglutaryl-CoA from 3-isovaleryl-CoA: step 1/3.</text>
</comment>
<feature type="binding site" evidence="14">
    <location>
        <position position="291"/>
    </location>
    <ligand>
        <name>substrate</name>
    </ligand>
</feature>
<proteinExistence type="inferred from homology"/>
<dbReference type="GO" id="GO:0008470">
    <property type="term" value="F:3-methylbutanoyl-CoA dehydrogenase activity"/>
    <property type="evidence" value="ECO:0000318"/>
    <property type="project" value="GO_Central"/>
</dbReference>
<dbReference type="InterPro" id="IPR046373">
    <property type="entry name" value="Acyl-CoA_Oxase/DH_mid-dom_sf"/>
</dbReference>
<dbReference type="CDD" id="cd01156">
    <property type="entry name" value="IVD"/>
    <property type="match status" value="1"/>
</dbReference>
<comment type="catalytic activity">
    <reaction evidence="12">
        <text>3-methylbutanoyl-CoA + oxidized [electron-transfer flavoprotein] + H(+) = 3-methylbut-2-enoyl-CoA + reduced [electron-transfer flavoprotein]</text>
        <dbReference type="Rhea" id="RHEA:12276"/>
        <dbReference type="Rhea" id="RHEA-COMP:10685"/>
        <dbReference type="Rhea" id="RHEA-COMP:10686"/>
        <dbReference type="ChEBI" id="CHEBI:15378"/>
        <dbReference type="ChEBI" id="CHEBI:57344"/>
        <dbReference type="ChEBI" id="CHEBI:57345"/>
        <dbReference type="ChEBI" id="CHEBI:57692"/>
        <dbReference type="ChEBI" id="CHEBI:58307"/>
        <dbReference type="EC" id="1.3.8.4"/>
    </reaction>
</comment>
<dbReference type="GO" id="GO:0006552">
    <property type="term" value="P:L-leucine catabolic process"/>
    <property type="evidence" value="ECO:0000318"/>
    <property type="project" value="GO_Central"/>
</dbReference>
<dbReference type="FunFam" id="2.40.110.10:FF:000004">
    <property type="entry name" value="Isovaleryl-CoA dehydrogenase, mitochondrial"/>
    <property type="match status" value="1"/>
</dbReference>